<gene>
    <name evidence="1" type="ORF">OJ962_09710</name>
</gene>
<dbReference type="RefSeq" id="WP_270006309.1">
    <property type="nucleotide sequence ID" value="NZ_JAPCID010000011.1"/>
</dbReference>
<reference evidence="1" key="1">
    <citation type="submission" date="2022-10" db="EMBL/GenBank/DDBJ databases">
        <title>The WGS of Solirubrobacter sp. CPCC 204708.</title>
        <authorList>
            <person name="Jiang Z."/>
        </authorList>
    </citation>
    <scope>NUCLEOTIDE SEQUENCE</scope>
    <source>
        <strain evidence="1">CPCC 204708</strain>
    </source>
</reference>
<dbReference type="SUPFAM" id="SSF63829">
    <property type="entry name" value="Calcium-dependent phosphotriesterase"/>
    <property type="match status" value="1"/>
</dbReference>
<evidence type="ECO:0008006" key="3">
    <source>
        <dbReference type="Google" id="ProtNLM"/>
    </source>
</evidence>
<dbReference type="EMBL" id="JAPCID010000011">
    <property type="protein sequence ID" value="MDA0137773.1"/>
    <property type="molecule type" value="Genomic_DNA"/>
</dbReference>
<dbReference type="Gene3D" id="2.130.10.10">
    <property type="entry name" value="YVTN repeat-like/Quinoprotein amine dehydrogenase"/>
    <property type="match status" value="1"/>
</dbReference>
<accession>A0ABT4RH01</accession>
<comment type="caution">
    <text evidence="1">The sequence shown here is derived from an EMBL/GenBank/DDBJ whole genome shotgun (WGS) entry which is preliminary data.</text>
</comment>
<dbReference type="InterPro" id="IPR015943">
    <property type="entry name" value="WD40/YVTN_repeat-like_dom_sf"/>
</dbReference>
<evidence type="ECO:0000313" key="2">
    <source>
        <dbReference type="Proteomes" id="UP001147700"/>
    </source>
</evidence>
<name>A0ABT4RH01_9ACTN</name>
<dbReference type="Proteomes" id="UP001147700">
    <property type="component" value="Unassembled WGS sequence"/>
</dbReference>
<keyword evidence="2" id="KW-1185">Reference proteome</keyword>
<sequence>MPAQAADVTRVGLREDVHGLLAGPDGGAYVQVSRRGDTDIVRALPDGRVVRTPDVGDLVGGAVGADGSAWYGTDPFRALRVDPAGTPRAVALTPTTGAVPALPLVGAPDGSIWSSTVEHDQLARIAPDGTLTYVPSRREACSDDWPDGYWMTRTADGALWTADRCGGLTREGVQFHVNPYPDGLVADAAGGVWFLRRGAVPATVAHAAADGQVADTRLPRALGAPTDLASAPDGSAFIAFGRCTIARVGLDGAVRLIAAPIAARELAFDGTGAIWLANRARLARGLEGRCRGAAPRVHVPRRVSFASLRRGIPIRVSGRARVTAGTTVNVPNATFSPIPTERVLARAGRVFARVAYADRRRIKRSTTIFMTVGVTDDEGNERGHAFRVRVTR</sequence>
<organism evidence="1 2">
    <name type="scientific">Solirubrobacter deserti</name>
    <dbReference type="NCBI Taxonomy" id="2282478"/>
    <lineage>
        <taxon>Bacteria</taxon>
        <taxon>Bacillati</taxon>
        <taxon>Actinomycetota</taxon>
        <taxon>Thermoleophilia</taxon>
        <taxon>Solirubrobacterales</taxon>
        <taxon>Solirubrobacteraceae</taxon>
        <taxon>Solirubrobacter</taxon>
    </lineage>
</organism>
<evidence type="ECO:0000313" key="1">
    <source>
        <dbReference type="EMBL" id="MDA0137773.1"/>
    </source>
</evidence>
<protein>
    <recommendedName>
        <fullName evidence="3">Hydrolase</fullName>
    </recommendedName>
</protein>
<proteinExistence type="predicted"/>